<proteinExistence type="predicted"/>
<evidence type="ECO:0000313" key="2">
    <source>
        <dbReference type="EMBL" id="KAA8499147.1"/>
    </source>
</evidence>
<accession>A0A5J4Z909</accession>
<keyword evidence="3" id="KW-1185">Reference proteome</keyword>
<protein>
    <submittedName>
        <fullName evidence="2">Uncharacterized protein</fullName>
    </submittedName>
</protein>
<feature type="compositionally biased region" description="Low complexity" evidence="1">
    <location>
        <begin position="274"/>
        <end position="302"/>
    </location>
</feature>
<dbReference type="EMBL" id="VRMN01000001">
    <property type="protein sequence ID" value="KAA8499147.1"/>
    <property type="molecule type" value="Genomic_DNA"/>
</dbReference>
<sequence>MQTPIKLNAMDTSEYGMKRPARGVSPLSWDKAFLSIFLLLAFFLVQMPGTMQVGERYLDAYVRLEQFENPNFHPPPNPQHVVTLHEYYGIETPESGAQLELRKDATESGTSQRRHVTTLQEYYGLKGETSADTADVKHQKPQDAKPESTKRKPKPSNDSEGSGASRGAGATASTSKSVLAKESAQKSSSQAPVQAAPAPVAELSKHVAAAKIVPHEQATGPNAPQEMAAAISKLSSKGFPEGTAVEQETPLEVSASWQDTAKESVHTPERPKEASAAAVNPASNSVSETGPSSTTASLSSPAVQQGTGYAAGSIRTDVPGGDTHSSGRRIELLEVEPVPALGDGSAKARFRNQVPAQEQAAASDMYLSESGGDVASQGAAQGSLDRLSTAPNEISRRASETKAVVGSDGKVILPEEPADFLKPFEYHMLNYTLKTIRKNRVRVVSDLNCANNERWVPYLLRMAKLRKYYCMDAEQATLDRLENTYPEYAFENVTMKVGNPLKIWIPTSHLTLVADMPQRLSRGSEAVDFYRRLVEKNQTELVLVTSHGSIENNRFSRDEPPMFMNLLKAPFRFKRGNALSINYDACEHVEERENLMVFRVADVNPATAL</sequence>
<evidence type="ECO:0000256" key="1">
    <source>
        <dbReference type="SAM" id="MobiDB-lite"/>
    </source>
</evidence>
<feature type="region of interest" description="Disordered" evidence="1">
    <location>
        <begin position="367"/>
        <end position="401"/>
    </location>
</feature>
<dbReference type="Proteomes" id="UP000324585">
    <property type="component" value="Unassembled WGS sequence"/>
</dbReference>
<dbReference type="AlphaFoldDB" id="A0A5J4Z909"/>
<gene>
    <name evidence="2" type="ORF">FVE85_6732</name>
</gene>
<feature type="compositionally biased region" description="Low complexity" evidence="1">
    <location>
        <begin position="161"/>
        <end position="201"/>
    </location>
</feature>
<feature type="compositionally biased region" description="Basic and acidic residues" evidence="1">
    <location>
        <begin position="134"/>
        <end position="150"/>
    </location>
</feature>
<feature type="region of interest" description="Disordered" evidence="1">
    <location>
        <begin position="127"/>
        <end position="336"/>
    </location>
</feature>
<evidence type="ECO:0000313" key="3">
    <source>
        <dbReference type="Proteomes" id="UP000324585"/>
    </source>
</evidence>
<comment type="caution">
    <text evidence="2">The sequence shown here is derived from an EMBL/GenBank/DDBJ whole genome shotgun (WGS) entry which is preliminary data.</text>
</comment>
<feature type="compositionally biased region" description="Basic and acidic residues" evidence="1">
    <location>
        <begin position="260"/>
        <end position="273"/>
    </location>
</feature>
<name>A0A5J4Z909_PORPP</name>
<reference evidence="3" key="1">
    <citation type="journal article" date="2019" name="Nat. Commun.">
        <title>Expansion of phycobilisome linker gene families in mesophilic red algae.</title>
        <authorList>
            <person name="Lee J."/>
            <person name="Kim D."/>
            <person name="Bhattacharya D."/>
            <person name="Yoon H.S."/>
        </authorList>
    </citation>
    <scope>NUCLEOTIDE SEQUENCE [LARGE SCALE GENOMIC DNA]</scope>
    <source>
        <strain evidence="3">CCMP 1328</strain>
    </source>
</reference>
<organism evidence="2 3">
    <name type="scientific">Porphyridium purpureum</name>
    <name type="common">Red alga</name>
    <name type="synonym">Porphyridium cruentum</name>
    <dbReference type="NCBI Taxonomy" id="35688"/>
    <lineage>
        <taxon>Eukaryota</taxon>
        <taxon>Rhodophyta</taxon>
        <taxon>Bangiophyceae</taxon>
        <taxon>Porphyridiales</taxon>
        <taxon>Porphyridiaceae</taxon>
        <taxon>Porphyridium</taxon>
    </lineage>
</organism>